<keyword evidence="2" id="KW-1185">Reference proteome</keyword>
<comment type="caution">
    <text evidence="1">The sequence shown here is derived from an EMBL/GenBank/DDBJ whole genome shotgun (WGS) entry which is preliminary data.</text>
</comment>
<organism evidence="1 2">
    <name type="scientific">Streptomyces halstedii</name>
    <dbReference type="NCBI Taxonomy" id="1944"/>
    <lineage>
        <taxon>Bacteria</taxon>
        <taxon>Bacillati</taxon>
        <taxon>Actinomycetota</taxon>
        <taxon>Actinomycetes</taxon>
        <taxon>Kitasatosporales</taxon>
        <taxon>Streptomycetaceae</taxon>
        <taxon>Streptomyces</taxon>
    </lineage>
</organism>
<dbReference type="RefSeq" id="WP_228870849.1">
    <property type="nucleotide sequence ID" value="NZ_JAHUVW010000001.1"/>
</dbReference>
<name>A0ABS6TVQ8_STRHA</name>
<gene>
    <name evidence="1" type="ORF">STHAL_21865</name>
</gene>
<proteinExistence type="predicted"/>
<sequence length="177" mass="18813">MPRWEDVLAPPTRAVLAARGAAAGRLLEPASGLRVRAWLSAGYLVADRVGRTVHAADLDTLWRAVAERGARPAGWRPLGGVQTTEFVEPYDDDRDLTAAAVWCAAVARTEPDAHLELTLPDPARSRVVRVTIASGTVRATALAAPEPVTRVRIDGAGAAEAAHHLRARTPDTPGTRP</sequence>
<dbReference type="Proteomes" id="UP000735541">
    <property type="component" value="Unassembled WGS sequence"/>
</dbReference>
<evidence type="ECO:0000313" key="1">
    <source>
        <dbReference type="EMBL" id="MBV7672099.1"/>
    </source>
</evidence>
<reference evidence="1 2" key="1">
    <citation type="submission" date="2021-07" db="EMBL/GenBank/DDBJ databases">
        <title>Sequencing Streptomyces halstedii LGO-A4 genome an citrus endophytic actinomycete.</title>
        <authorList>
            <person name="Samborskyy M."/>
            <person name="Scott N."/>
            <person name="Deglau R."/>
            <person name="Dickens S."/>
            <person name="Oliveira L.G."/>
        </authorList>
    </citation>
    <scope>NUCLEOTIDE SEQUENCE [LARGE SCALE GENOMIC DNA]</scope>
    <source>
        <strain evidence="1 2">LGO-A4</strain>
    </source>
</reference>
<protein>
    <submittedName>
        <fullName evidence="1">Uncharacterized protein</fullName>
    </submittedName>
</protein>
<dbReference type="EMBL" id="JAHUVW010000001">
    <property type="protein sequence ID" value="MBV7672099.1"/>
    <property type="molecule type" value="Genomic_DNA"/>
</dbReference>
<accession>A0ABS6TVQ8</accession>
<evidence type="ECO:0000313" key="2">
    <source>
        <dbReference type="Proteomes" id="UP000735541"/>
    </source>
</evidence>